<feature type="region of interest" description="Disordered" evidence="1">
    <location>
        <begin position="561"/>
        <end position="586"/>
    </location>
</feature>
<sequence length="659" mass="68693">MNQILEAAAAVATAPAVTRTDLPTTPSLMPTTTSAETTNSTSLETPMSTGYHNRPFEHRGIASTALIVSAVSGGLLILTILGLLIWCVLRARRRRRCRDRLSDTEIALKQSIGGRNRDSHPRSSSSSEKNGSSFNGQSSYQIHPATSSMTMMVDELESTAGSNRSTLLETSSSVTGKVTYPPKAKTSPKLSTATRGSRFPRSNAVGGTQSSSIPSNGQSLLPPPRQQHHSTHDSTYYPHVHQPQPRQPGKQSPVDGVTPLESFYHDMINAPETPSSPPPPEQARRLVLSSKHAVPLPLPFTSSFSSSTTTLTSPSKAGPESTKPAATASTHKKSASMSSSPATASTITSPRSATVALDWPRVSKEHMPPPPPPPSMPPPAIPEIISNPLIFPELTTTTVSASAASGDNPSSPSTVQSPTSPTQVPPTPTTARKTNRSRAATESSVKSPRSSNSGANRSSNGHAVESMQQQQLLQDSSRGASSKLASPETASASLGQSAILTVPARSGPGHRRTKSNVLTLDSVVMPIYVPASAASATTSFSAFPSPPGTNPSPSIPLRAMARTQDRKPPVSSVLEPTKSLGPMTVQVPRPTSWHLKVEEGGGMVAVAGASAGAAPGAGAAAGAGGKGEEQAAPLQRNIREAVADSRREGVVHAPSYSYL</sequence>
<feature type="transmembrane region" description="Helical" evidence="2">
    <location>
        <begin position="61"/>
        <end position="89"/>
    </location>
</feature>
<feature type="region of interest" description="Disordered" evidence="1">
    <location>
        <begin position="399"/>
        <end position="513"/>
    </location>
</feature>
<feature type="region of interest" description="Disordered" evidence="1">
    <location>
        <begin position="111"/>
        <end position="141"/>
    </location>
</feature>
<organism evidence="3 4">
    <name type="scientific">Entomortierella parvispora</name>
    <dbReference type="NCBI Taxonomy" id="205924"/>
    <lineage>
        <taxon>Eukaryota</taxon>
        <taxon>Fungi</taxon>
        <taxon>Fungi incertae sedis</taxon>
        <taxon>Mucoromycota</taxon>
        <taxon>Mortierellomycotina</taxon>
        <taxon>Mortierellomycetes</taxon>
        <taxon>Mortierellales</taxon>
        <taxon>Mortierellaceae</taxon>
        <taxon>Entomortierella</taxon>
    </lineage>
</organism>
<keyword evidence="4" id="KW-1185">Reference proteome</keyword>
<feature type="compositionally biased region" description="Low complexity" evidence="1">
    <location>
        <begin position="20"/>
        <end position="45"/>
    </location>
</feature>
<dbReference type="AlphaFoldDB" id="A0A9P3H5G9"/>
<feature type="region of interest" description="Disordered" evidence="1">
    <location>
        <begin position="298"/>
        <end position="384"/>
    </location>
</feature>
<feature type="compositionally biased region" description="Polar residues" evidence="1">
    <location>
        <begin position="437"/>
        <end position="446"/>
    </location>
</feature>
<gene>
    <name evidence="3" type="ORF">EMPS_02704</name>
</gene>
<accession>A0A9P3H5G9</accession>
<reference evidence="3" key="2">
    <citation type="journal article" date="2022" name="Microbiol. Resour. Announc.">
        <title>Whole-Genome Sequence of Entomortierella parvispora E1425, a Mucoromycotan Fungus Associated with Burkholderiaceae-Related Endosymbiotic Bacteria.</title>
        <authorList>
            <person name="Herlambang A."/>
            <person name="Guo Y."/>
            <person name="Takashima Y."/>
            <person name="Narisawa K."/>
            <person name="Ohta H."/>
            <person name="Nishizawa T."/>
        </authorList>
    </citation>
    <scope>NUCLEOTIDE SEQUENCE</scope>
    <source>
        <strain evidence="3">E1425</strain>
    </source>
</reference>
<evidence type="ECO:0000313" key="3">
    <source>
        <dbReference type="EMBL" id="GJJ70355.1"/>
    </source>
</evidence>
<protein>
    <submittedName>
        <fullName evidence="3">Uncharacterized protein</fullName>
    </submittedName>
</protein>
<dbReference type="EMBL" id="BQFW01000004">
    <property type="protein sequence ID" value="GJJ70355.1"/>
    <property type="molecule type" value="Genomic_DNA"/>
</dbReference>
<feature type="compositionally biased region" description="Low complexity" evidence="1">
    <location>
        <begin position="123"/>
        <end position="133"/>
    </location>
</feature>
<feature type="compositionally biased region" description="Polar residues" evidence="1">
    <location>
        <begin position="475"/>
        <end position="499"/>
    </location>
</feature>
<proteinExistence type="predicted"/>
<dbReference type="Proteomes" id="UP000827284">
    <property type="component" value="Unassembled WGS sequence"/>
</dbReference>
<keyword evidence="2" id="KW-1133">Transmembrane helix</keyword>
<keyword evidence="2" id="KW-0812">Transmembrane</keyword>
<feature type="compositionally biased region" description="Low complexity" evidence="1">
    <location>
        <begin position="299"/>
        <end position="354"/>
    </location>
</feature>
<feature type="region of interest" description="Disordered" evidence="1">
    <location>
        <begin position="613"/>
        <end position="634"/>
    </location>
</feature>
<evidence type="ECO:0000256" key="2">
    <source>
        <dbReference type="SAM" id="Phobius"/>
    </source>
</evidence>
<evidence type="ECO:0000256" key="1">
    <source>
        <dbReference type="SAM" id="MobiDB-lite"/>
    </source>
</evidence>
<comment type="caution">
    <text evidence="3">The sequence shown here is derived from an EMBL/GenBank/DDBJ whole genome shotgun (WGS) entry which is preliminary data.</text>
</comment>
<feature type="region of interest" description="Disordered" evidence="1">
    <location>
        <begin position="20"/>
        <end position="50"/>
    </location>
</feature>
<feature type="compositionally biased region" description="Polar residues" evidence="1">
    <location>
        <begin position="205"/>
        <end position="219"/>
    </location>
</feature>
<feature type="compositionally biased region" description="Polar residues" evidence="1">
    <location>
        <begin position="159"/>
        <end position="176"/>
    </location>
</feature>
<name>A0A9P3H5G9_9FUNG</name>
<feature type="compositionally biased region" description="Low complexity" evidence="1">
    <location>
        <begin position="447"/>
        <end position="461"/>
    </location>
</feature>
<feature type="region of interest" description="Disordered" evidence="1">
    <location>
        <begin position="157"/>
        <end position="258"/>
    </location>
</feature>
<keyword evidence="2" id="KW-0472">Membrane</keyword>
<reference evidence="3" key="1">
    <citation type="submission" date="2021-11" db="EMBL/GenBank/DDBJ databases">
        <authorList>
            <person name="Herlambang A."/>
            <person name="Guo Y."/>
            <person name="Takashima Y."/>
            <person name="Nishizawa T."/>
        </authorList>
    </citation>
    <scope>NUCLEOTIDE SEQUENCE</scope>
    <source>
        <strain evidence="3">E1425</strain>
    </source>
</reference>
<evidence type="ECO:0000313" key="4">
    <source>
        <dbReference type="Proteomes" id="UP000827284"/>
    </source>
</evidence>
<feature type="compositionally biased region" description="Pro residues" evidence="1">
    <location>
        <begin position="368"/>
        <end position="381"/>
    </location>
</feature>
<feature type="compositionally biased region" description="Low complexity" evidence="1">
    <location>
        <begin position="399"/>
        <end position="422"/>
    </location>
</feature>